<dbReference type="InterPro" id="IPR004606">
    <property type="entry name" value="Mop_domain"/>
</dbReference>
<keyword evidence="3" id="KW-0410">Iron transport</keyword>
<dbReference type="GO" id="GO:0015689">
    <property type="term" value="P:molybdate ion transport"/>
    <property type="evidence" value="ECO:0007669"/>
    <property type="project" value="InterPro"/>
</dbReference>
<comment type="caution">
    <text evidence="13">The sequence shown here is derived from an EMBL/GenBank/DDBJ whole genome shotgun (WGS) entry which is preliminary data.</text>
</comment>
<feature type="domain" description="Mop" evidence="12">
    <location>
        <begin position="285"/>
        <end position="349"/>
    </location>
</feature>
<dbReference type="EMBL" id="MEIA01000475">
    <property type="protein sequence ID" value="OJF10543.1"/>
    <property type="molecule type" value="Genomic_DNA"/>
</dbReference>
<dbReference type="InterPro" id="IPR015853">
    <property type="entry name" value="ABC_transpr_FbpC"/>
</dbReference>
<evidence type="ECO:0000256" key="1">
    <source>
        <dbReference type="ARBA" id="ARBA00022448"/>
    </source>
</evidence>
<dbReference type="PANTHER" id="PTHR42781">
    <property type="entry name" value="SPERMIDINE/PUTRESCINE IMPORT ATP-BINDING PROTEIN POTA"/>
    <property type="match status" value="1"/>
</dbReference>
<keyword evidence="7" id="KW-0408">Iron</keyword>
<feature type="domain" description="ABC transporter" evidence="11">
    <location>
        <begin position="7"/>
        <end position="236"/>
    </location>
</feature>
<evidence type="ECO:0000256" key="3">
    <source>
        <dbReference type="ARBA" id="ARBA00022496"/>
    </source>
</evidence>
<evidence type="ECO:0000256" key="5">
    <source>
        <dbReference type="ARBA" id="ARBA00022741"/>
    </source>
</evidence>
<evidence type="ECO:0000256" key="2">
    <source>
        <dbReference type="ARBA" id="ARBA00022475"/>
    </source>
</evidence>
<evidence type="ECO:0000256" key="6">
    <source>
        <dbReference type="ARBA" id="ARBA00022840"/>
    </source>
</evidence>
<organism evidence="13 14">
    <name type="scientific">Couchioplanes caeruleus subsp. caeruleus</name>
    <dbReference type="NCBI Taxonomy" id="56427"/>
    <lineage>
        <taxon>Bacteria</taxon>
        <taxon>Bacillati</taxon>
        <taxon>Actinomycetota</taxon>
        <taxon>Actinomycetes</taxon>
        <taxon>Micromonosporales</taxon>
        <taxon>Micromonosporaceae</taxon>
        <taxon>Couchioplanes</taxon>
    </lineage>
</organism>
<keyword evidence="6 13" id="KW-0067">ATP-binding</keyword>
<dbReference type="GO" id="GO:0016020">
    <property type="term" value="C:membrane"/>
    <property type="evidence" value="ECO:0007669"/>
    <property type="project" value="InterPro"/>
</dbReference>
<protein>
    <submittedName>
        <fullName evidence="13">ABC transporter ATP-binding protein</fullName>
    </submittedName>
</protein>
<name>A0A1K0FCH0_9ACTN</name>
<evidence type="ECO:0000256" key="4">
    <source>
        <dbReference type="ARBA" id="ARBA00022505"/>
    </source>
</evidence>
<dbReference type="GO" id="GO:0015408">
    <property type="term" value="F:ABC-type ferric iron transporter activity"/>
    <property type="evidence" value="ECO:0007669"/>
    <property type="project" value="InterPro"/>
</dbReference>
<keyword evidence="1" id="KW-0813">Transport</keyword>
<evidence type="ECO:0000256" key="8">
    <source>
        <dbReference type="ARBA" id="ARBA00023065"/>
    </source>
</evidence>
<dbReference type="InterPro" id="IPR017871">
    <property type="entry name" value="ABC_transporter-like_CS"/>
</dbReference>
<dbReference type="CDD" id="cd03259">
    <property type="entry name" value="ABC_Carb_Solutes_like"/>
    <property type="match status" value="1"/>
</dbReference>
<dbReference type="InterPro" id="IPR005116">
    <property type="entry name" value="Transp-assoc_OB_typ1"/>
</dbReference>
<dbReference type="SUPFAM" id="SSF50331">
    <property type="entry name" value="MOP-like"/>
    <property type="match status" value="1"/>
</dbReference>
<keyword evidence="14" id="KW-1185">Reference proteome</keyword>
<evidence type="ECO:0000313" key="13">
    <source>
        <dbReference type="EMBL" id="OJF10543.1"/>
    </source>
</evidence>
<evidence type="ECO:0000259" key="11">
    <source>
        <dbReference type="PROSITE" id="PS50893"/>
    </source>
</evidence>
<dbReference type="PANTHER" id="PTHR42781:SF4">
    <property type="entry name" value="SPERMIDINE_PUTRESCINE IMPORT ATP-BINDING PROTEIN POTA"/>
    <property type="match status" value="1"/>
</dbReference>
<keyword evidence="5" id="KW-0547">Nucleotide-binding</keyword>
<dbReference type="InterPro" id="IPR003439">
    <property type="entry name" value="ABC_transporter-like_ATP-bd"/>
</dbReference>
<evidence type="ECO:0000256" key="7">
    <source>
        <dbReference type="ARBA" id="ARBA00023004"/>
    </source>
</evidence>
<keyword evidence="9" id="KW-0472">Membrane</keyword>
<accession>A0A1K0FCH0</accession>
<gene>
    <name evidence="13" type="ORF">BG844_31510</name>
</gene>
<dbReference type="SMART" id="SM00382">
    <property type="entry name" value="AAA"/>
    <property type="match status" value="1"/>
</dbReference>
<keyword evidence="4 10" id="KW-0500">Molybdenum</keyword>
<evidence type="ECO:0000256" key="9">
    <source>
        <dbReference type="ARBA" id="ARBA00023136"/>
    </source>
</evidence>
<keyword evidence="8" id="KW-0406">Ion transport</keyword>
<dbReference type="PROSITE" id="PS00211">
    <property type="entry name" value="ABC_TRANSPORTER_1"/>
    <property type="match status" value="1"/>
</dbReference>
<dbReference type="InterPro" id="IPR050093">
    <property type="entry name" value="ABC_SmlMolc_Importer"/>
</dbReference>
<dbReference type="Proteomes" id="UP000182486">
    <property type="component" value="Unassembled WGS sequence"/>
</dbReference>
<dbReference type="InterPro" id="IPR008995">
    <property type="entry name" value="Mo/tungstate-bd_C_term_dom"/>
</dbReference>
<keyword evidence="2" id="KW-1003">Cell membrane</keyword>
<dbReference type="InterPro" id="IPR003593">
    <property type="entry name" value="AAA+_ATPase"/>
</dbReference>
<dbReference type="PROSITE" id="PS51866">
    <property type="entry name" value="MOP"/>
    <property type="match status" value="1"/>
</dbReference>
<proteinExistence type="predicted"/>
<dbReference type="GO" id="GO:0005524">
    <property type="term" value="F:ATP binding"/>
    <property type="evidence" value="ECO:0007669"/>
    <property type="project" value="UniProtKB-KW"/>
</dbReference>
<dbReference type="Pfam" id="PF00005">
    <property type="entry name" value="ABC_tran"/>
    <property type="match status" value="1"/>
</dbReference>
<dbReference type="Gene3D" id="3.40.50.300">
    <property type="entry name" value="P-loop containing nucleotide triphosphate hydrolases"/>
    <property type="match status" value="1"/>
</dbReference>
<evidence type="ECO:0000256" key="10">
    <source>
        <dbReference type="PROSITE-ProRule" id="PRU01213"/>
    </source>
</evidence>
<dbReference type="SUPFAM" id="SSF52540">
    <property type="entry name" value="P-loop containing nucleoside triphosphate hydrolases"/>
    <property type="match status" value="1"/>
</dbReference>
<reference evidence="13 14" key="1">
    <citation type="submission" date="2016-09" db="EMBL/GenBank/DDBJ databases">
        <title>Couchioplanes caeruleus draft genome sequence.</title>
        <authorList>
            <person name="Sheehan J."/>
            <person name="Caffrey P."/>
        </authorList>
    </citation>
    <scope>NUCLEOTIDE SEQUENCE [LARGE SCALE GENOMIC DNA]</scope>
    <source>
        <strain evidence="13 14">DSM 43634</strain>
    </source>
</reference>
<dbReference type="InterPro" id="IPR027417">
    <property type="entry name" value="P-loop_NTPase"/>
</dbReference>
<dbReference type="Gene3D" id="2.40.50.100">
    <property type="match status" value="1"/>
</dbReference>
<dbReference type="PROSITE" id="PS50893">
    <property type="entry name" value="ABC_TRANSPORTER_2"/>
    <property type="match status" value="1"/>
</dbReference>
<dbReference type="GO" id="GO:0016887">
    <property type="term" value="F:ATP hydrolysis activity"/>
    <property type="evidence" value="ECO:0007669"/>
    <property type="project" value="InterPro"/>
</dbReference>
<sequence length="350" mass="37860">MTLSAQMQLVNGTFGLDVDIEVADRETVAVLGPNGAGKSTLLRALAGLHRLDSGRLTLNGRVLDDPAAGSFVPPECRPVGVVFQNLRLFPSLSAVDNVAFGLRCRGLARREATRQAAAWLDRVGLADRAAARPAELSGGQAQRVAMARALAVAPEMLLLDEPLSALDVGMRAEMRRDLQRALESFPGVRLVVTHDPTEAFTLGDRLIILQEGRVVQTGTPAEVTARPRSQYVAQFVGINLLRGWAERGRLTVEGGFELVVPETAHGEVWAGIRPRSVALHRERPDGSPRNTWPCRIESLDVEREVLRVVLAGKPSLVAEVTAEAFADLALRIGDRVWASLKATEIEVFPA</sequence>
<dbReference type="AlphaFoldDB" id="A0A1K0FCH0"/>
<dbReference type="Pfam" id="PF03459">
    <property type="entry name" value="TOBE"/>
    <property type="match status" value="1"/>
</dbReference>
<evidence type="ECO:0000313" key="14">
    <source>
        <dbReference type="Proteomes" id="UP000182486"/>
    </source>
</evidence>
<evidence type="ECO:0000259" key="12">
    <source>
        <dbReference type="PROSITE" id="PS51866"/>
    </source>
</evidence>